<keyword evidence="2" id="KW-0378">Hydrolase</keyword>
<evidence type="ECO:0000313" key="4">
    <source>
        <dbReference type="EMBL" id="KPH82735.1"/>
    </source>
</evidence>
<dbReference type="Pfam" id="PF00293">
    <property type="entry name" value="NUDIX"/>
    <property type="match status" value="1"/>
</dbReference>
<protein>
    <recommendedName>
        <fullName evidence="3">Nudix hydrolase domain-containing protein</fullName>
    </recommendedName>
</protein>
<name>A0A0N1N3T3_9HYPH</name>
<comment type="cofactor">
    <cofactor evidence="1">
        <name>Mg(2+)</name>
        <dbReference type="ChEBI" id="CHEBI:18420"/>
    </cofactor>
</comment>
<dbReference type="EMBL" id="LGSZ01000013">
    <property type="protein sequence ID" value="KPH82735.1"/>
    <property type="molecule type" value="Genomic_DNA"/>
</dbReference>
<organism evidence="4 5">
    <name type="scientific">Bosea vaviloviae</name>
    <dbReference type="NCBI Taxonomy" id="1526658"/>
    <lineage>
        <taxon>Bacteria</taxon>
        <taxon>Pseudomonadati</taxon>
        <taxon>Pseudomonadota</taxon>
        <taxon>Alphaproteobacteria</taxon>
        <taxon>Hyphomicrobiales</taxon>
        <taxon>Boseaceae</taxon>
        <taxon>Bosea</taxon>
    </lineage>
</organism>
<comment type="caution">
    <text evidence="4">The sequence shown here is derived from an EMBL/GenBank/DDBJ whole genome shotgun (WGS) entry which is preliminary data.</text>
</comment>
<keyword evidence="5" id="KW-1185">Reference proteome</keyword>
<proteinExistence type="predicted"/>
<evidence type="ECO:0000256" key="1">
    <source>
        <dbReference type="ARBA" id="ARBA00001946"/>
    </source>
</evidence>
<accession>A0A0N1N3T3</accession>
<dbReference type="InterPro" id="IPR000086">
    <property type="entry name" value="NUDIX_hydrolase_dom"/>
</dbReference>
<evidence type="ECO:0000256" key="2">
    <source>
        <dbReference type="ARBA" id="ARBA00022801"/>
    </source>
</evidence>
<dbReference type="PANTHER" id="PTHR43046">
    <property type="entry name" value="GDP-MANNOSE MANNOSYL HYDROLASE"/>
    <property type="match status" value="1"/>
</dbReference>
<dbReference type="GO" id="GO:0016787">
    <property type="term" value="F:hydrolase activity"/>
    <property type="evidence" value="ECO:0007669"/>
    <property type="project" value="UniProtKB-KW"/>
</dbReference>
<dbReference type="RefSeq" id="WP_197280655.1">
    <property type="nucleotide sequence ID" value="NZ_LGSZ01000013.1"/>
</dbReference>
<dbReference type="PANTHER" id="PTHR43046:SF14">
    <property type="entry name" value="MUTT_NUDIX FAMILY PROTEIN"/>
    <property type="match status" value="1"/>
</dbReference>
<gene>
    <name evidence="4" type="ORF">AE618_02210</name>
</gene>
<dbReference type="InterPro" id="IPR020084">
    <property type="entry name" value="NUDIX_hydrolase_CS"/>
</dbReference>
<evidence type="ECO:0000259" key="3">
    <source>
        <dbReference type="PROSITE" id="PS51462"/>
    </source>
</evidence>
<dbReference type="InterPro" id="IPR015797">
    <property type="entry name" value="NUDIX_hydrolase-like_dom_sf"/>
</dbReference>
<dbReference type="Gene3D" id="3.90.79.10">
    <property type="entry name" value="Nucleoside Triphosphate Pyrophosphohydrolase"/>
    <property type="match status" value="1"/>
</dbReference>
<dbReference type="PROSITE" id="PS51462">
    <property type="entry name" value="NUDIX"/>
    <property type="match status" value="1"/>
</dbReference>
<reference evidence="4 5" key="1">
    <citation type="submission" date="2015-07" db="EMBL/GenBank/DDBJ databases">
        <title>Whole genome sequencing of Bosea vaviloviae isolated from cave pool.</title>
        <authorList>
            <person name="Tan N.E.H."/>
            <person name="Lee Y.P."/>
            <person name="Gan H.M."/>
            <person name="Barton H."/>
            <person name="Savka M.A."/>
        </authorList>
    </citation>
    <scope>NUCLEOTIDE SEQUENCE [LARGE SCALE GENOMIC DNA]</scope>
    <source>
        <strain evidence="4 5">SD260</strain>
    </source>
</reference>
<dbReference type="Proteomes" id="UP000037822">
    <property type="component" value="Unassembled WGS sequence"/>
</dbReference>
<dbReference type="PROSITE" id="PS00893">
    <property type="entry name" value="NUDIX_BOX"/>
    <property type="match status" value="1"/>
</dbReference>
<feature type="domain" description="Nudix hydrolase" evidence="3">
    <location>
        <begin position="2"/>
        <end position="129"/>
    </location>
</feature>
<evidence type="ECO:0000313" key="5">
    <source>
        <dbReference type="Proteomes" id="UP000037822"/>
    </source>
</evidence>
<dbReference type="CDD" id="cd04690">
    <property type="entry name" value="NUDIX_Hydrolase"/>
    <property type="match status" value="1"/>
</dbReference>
<dbReference type="PATRIC" id="fig|1526658.3.peg.3500"/>
<sequence>MPHIIKIGLAVLDEHRVLLVRKRGSDLYILPGGKPEGNEDDLTALRREIDEELGCRLSEAGLEYLGEFTDRVAGTATTTVTVRLYVGLLSGPPRPMSEIEELQWFSPSDRVTNRVAPSLENQILPYLFEAMPRLSAGRRTGSKAFDHA</sequence>
<dbReference type="AlphaFoldDB" id="A0A0N1N3T3"/>
<dbReference type="SUPFAM" id="SSF55811">
    <property type="entry name" value="Nudix"/>
    <property type="match status" value="1"/>
</dbReference>